<sequence length="133" mass="14957">MYPFEIAGYLKIDWNECDAMNRFSGSHVLVDRYCTHTFERVFCLEEEGPRPLTTDVTSLQKGFHLQATNGGAITTERELSFATASSPDFTGSTTTDQSTPLDWICDIGTVNISDWFIDYRTVTTSLDSTSAYR</sequence>
<accession>A0A6J3LAD2</accession>
<dbReference type="RefSeq" id="XP_033361601.1">
    <property type="nucleotide sequence ID" value="XM_033505710.1"/>
</dbReference>
<proteinExistence type="predicted"/>
<name>A0A6J3LAD2_9HYME</name>
<gene>
    <name evidence="2" type="primary">LOC117239871</name>
</gene>
<dbReference type="Proteomes" id="UP000504631">
    <property type="component" value="Unplaced"/>
</dbReference>
<organism evidence="1 2">
    <name type="scientific">Bombus vosnesenskii</name>
    <dbReference type="NCBI Taxonomy" id="207650"/>
    <lineage>
        <taxon>Eukaryota</taxon>
        <taxon>Metazoa</taxon>
        <taxon>Ecdysozoa</taxon>
        <taxon>Arthropoda</taxon>
        <taxon>Hexapoda</taxon>
        <taxon>Insecta</taxon>
        <taxon>Pterygota</taxon>
        <taxon>Neoptera</taxon>
        <taxon>Endopterygota</taxon>
        <taxon>Hymenoptera</taxon>
        <taxon>Apocrita</taxon>
        <taxon>Aculeata</taxon>
        <taxon>Apoidea</taxon>
        <taxon>Anthophila</taxon>
        <taxon>Apidae</taxon>
        <taxon>Bombus</taxon>
        <taxon>Pyrobombus</taxon>
    </lineage>
</organism>
<keyword evidence="1" id="KW-1185">Reference proteome</keyword>
<dbReference type="KEGG" id="bvk:117239871"/>
<dbReference type="AlphaFoldDB" id="A0A6J3LAD2"/>
<evidence type="ECO:0000313" key="2">
    <source>
        <dbReference type="RefSeq" id="XP_033361601.1"/>
    </source>
</evidence>
<protein>
    <submittedName>
        <fullName evidence="2">Uncharacterized protein LOC117239871</fullName>
    </submittedName>
</protein>
<dbReference type="GeneID" id="117239871"/>
<reference evidence="2" key="1">
    <citation type="submission" date="2025-08" db="UniProtKB">
        <authorList>
            <consortium name="RefSeq"/>
        </authorList>
    </citation>
    <scope>IDENTIFICATION</scope>
    <source>
        <tissue evidence="2">Muscle</tissue>
    </source>
</reference>
<evidence type="ECO:0000313" key="1">
    <source>
        <dbReference type="Proteomes" id="UP000504631"/>
    </source>
</evidence>